<keyword evidence="6 7" id="KW-0472">Membrane</keyword>
<comment type="caution">
    <text evidence="9">The sequence shown here is derived from an EMBL/GenBank/DDBJ whole genome shotgun (WGS) entry which is preliminary data.</text>
</comment>
<reference evidence="9 10" key="1">
    <citation type="journal article" date="2016" name="Nat. Commun.">
        <title>Extremotolerant tardigrade genome and improved radiotolerance of human cultured cells by tardigrade-unique protein.</title>
        <authorList>
            <person name="Hashimoto T."/>
            <person name="Horikawa D.D."/>
            <person name="Saito Y."/>
            <person name="Kuwahara H."/>
            <person name="Kozuka-Hata H."/>
            <person name="Shin-I T."/>
            <person name="Minakuchi Y."/>
            <person name="Ohishi K."/>
            <person name="Motoyama A."/>
            <person name="Aizu T."/>
            <person name="Enomoto A."/>
            <person name="Kondo K."/>
            <person name="Tanaka S."/>
            <person name="Hara Y."/>
            <person name="Koshikawa S."/>
            <person name="Sagara H."/>
            <person name="Miura T."/>
            <person name="Yokobori S."/>
            <person name="Miyagawa K."/>
            <person name="Suzuki Y."/>
            <person name="Kubo T."/>
            <person name="Oyama M."/>
            <person name="Kohara Y."/>
            <person name="Fujiyama A."/>
            <person name="Arakawa K."/>
            <person name="Katayama T."/>
            <person name="Toyoda A."/>
            <person name="Kunieda T."/>
        </authorList>
    </citation>
    <scope>NUCLEOTIDE SEQUENCE [LARGE SCALE GENOMIC DNA]</scope>
    <source>
        <strain evidence="9 10">YOKOZUNA-1</strain>
    </source>
</reference>
<dbReference type="Proteomes" id="UP000186922">
    <property type="component" value="Unassembled WGS sequence"/>
</dbReference>
<comment type="caution">
    <text evidence="7">Lacks conserved residue(s) required for the propagation of feature annotation.</text>
</comment>
<sequence>MDRLERVRRLPAFGRWRTTKSKLKSTQSRYVFAKSSYTSSSTFEFSAQDMHVLNLGTRTSNWWLANGPGCMPTYNFSAIDPISFKPQIVRVEQCLLDYQYVEVAHSSIQILLSIFALISGGFLAVFYRGKDATCFEDRKSNPLPNYSLTLKPSSTDHSTPDELYGISTKPTTLSNFRNSTYETTSRSIKPNDLPYTSTIPNQSNSYTNGVLPSNPLRNNPLPAGSTRRTSVRPSSIYNNSSNASNDPIYRVMRNGHAVNGLLNGVDNVRAYKHLQAPPAKDGGVGSKVSSLLNAGMHSGVNMDSNTSQAVEAAYGHSGTRQPSPAPRAPVYMPGSVSPYHSRAGTEVSF</sequence>
<comment type="subcellular location">
    <subcellularLocation>
        <location evidence="1 7">Cell membrane</location>
        <topology evidence="1 7">Multi-pass membrane protein</topology>
    </subcellularLocation>
</comment>
<evidence type="ECO:0000256" key="4">
    <source>
        <dbReference type="ARBA" id="ARBA00022692"/>
    </source>
</evidence>
<dbReference type="PANTHER" id="PTHR13084:SF6">
    <property type="entry name" value="SODIUM_POTASSIUM-TRANSPORTING ATPASE SUBUNIT BETA-1-INTERACTING PROTEIN"/>
    <property type="match status" value="1"/>
</dbReference>
<accession>A0A1D1VW12</accession>
<evidence type="ECO:0000256" key="8">
    <source>
        <dbReference type="SAM" id="MobiDB-lite"/>
    </source>
</evidence>
<dbReference type="GO" id="GO:0005886">
    <property type="term" value="C:plasma membrane"/>
    <property type="evidence" value="ECO:0007669"/>
    <property type="project" value="UniProtKB-SubCell"/>
</dbReference>
<organism evidence="9 10">
    <name type="scientific">Ramazzottius varieornatus</name>
    <name type="common">Water bear</name>
    <name type="synonym">Tardigrade</name>
    <dbReference type="NCBI Taxonomy" id="947166"/>
    <lineage>
        <taxon>Eukaryota</taxon>
        <taxon>Metazoa</taxon>
        <taxon>Ecdysozoa</taxon>
        <taxon>Tardigrada</taxon>
        <taxon>Eutardigrada</taxon>
        <taxon>Parachela</taxon>
        <taxon>Hypsibioidea</taxon>
        <taxon>Ramazzottiidae</taxon>
        <taxon>Ramazzottius</taxon>
    </lineage>
</organism>
<evidence type="ECO:0000313" key="10">
    <source>
        <dbReference type="Proteomes" id="UP000186922"/>
    </source>
</evidence>
<keyword evidence="5 7" id="KW-1133">Transmembrane helix</keyword>
<feature type="transmembrane region" description="Helical" evidence="7">
    <location>
        <begin position="108"/>
        <end position="127"/>
    </location>
</feature>
<evidence type="ECO:0000256" key="6">
    <source>
        <dbReference type="ARBA" id="ARBA00023136"/>
    </source>
</evidence>
<feature type="compositionally biased region" description="Polar residues" evidence="8">
    <location>
        <begin position="168"/>
        <end position="210"/>
    </location>
</feature>
<keyword evidence="3 7" id="KW-1003">Cell membrane</keyword>
<evidence type="ECO:0000256" key="3">
    <source>
        <dbReference type="ARBA" id="ARBA00022475"/>
    </source>
</evidence>
<evidence type="ECO:0000256" key="5">
    <source>
        <dbReference type="ARBA" id="ARBA00022989"/>
    </source>
</evidence>
<evidence type="ECO:0000256" key="7">
    <source>
        <dbReference type="RuleBase" id="RU368041"/>
    </source>
</evidence>
<gene>
    <name evidence="9" type="primary">RvY_13321-1</name>
    <name evidence="9" type="synonym">RvY_13321.1</name>
    <name evidence="9" type="ORF">RvY_13321</name>
</gene>
<dbReference type="Pfam" id="PF05640">
    <property type="entry name" value="NKAIN"/>
    <property type="match status" value="1"/>
</dbReference>
<dbReference type="STRING" id="947166.A0A1D1VW12"/>
<dbReference type="GO" id="GO:0002028">
    <property type="term" value="P:regulation of sodium ion transport"/>
    <property type="evidence" value="ECO:0007669"/>
    <property type="project" value="UniProtKB-UniRule"/>
</dbReference>
<dbReference type="EMBL" id="BDGG01000008">
    <property type="protein sequence ID" value="GAV02799.1"/>
    <property type="molecule type" value="Genomic_DNA"/>
</dbReference>
<evidence type="ECO:0000256" key="1">
    <source>
        <dbReference type="ARBA" id="ARBA00004651"/>
    </source>
</evidence>
<dbReference type="InterPro" id="IPR008516">
    <property type="entry name" value="Na/K-Atpase_Interacting"/>
</dbReference>
<feature type="compositionally biased region" description="Low complexity" evidence="8">
    <location>
        <begin position="234"/>
        <end position="245"/>
    </location>
</feature>
<feature type="compositionally biased region" description="Polar residues" evidence="8">
    <location>
        <begin position="145"/>
        <end position="157"/>
    </location>
</feature>
<name>A0A1D1VW12_RAMVA</name>
<feature type="region of interest" description="Disordered" evidence="8">
    <location>
        <begin position="145"/>
        <end position="246"/>
    </location>
</feature>
<evidence type="ECO:0000313" key="9">
    <source>
        <dbReference type="EMBL" id="GAV02799.1"/>
    </source>
</evidence>
<keyword evidence="4 7" id="KW-0812">Transmembrane</keyword>
<keyword evidence="10" id="KW-1185">Reference proteome</keyword>
<evidence type="ECO:0000256" key="2">
    <source>
        <dbReference type="ARBA" id="ARBA00006364"/>
    </source>
</evidence>
<feature type="compositionally biased region" description="Low complexity" evidence="8">
    <location>
        <begin position="211"/>
        <end position="222"/>
    </location>
</feature>
<protein>
    <recommendedName>
        <fullName evidence="7">Sodium/potassium-transporting ATPase subunit beta-1-interacting protein</fullName>
        <shortName evidence="7">Na(+)/K(+)-transporting ATPase subunit beta-1-interacting protein</shortName>
    </recommendedName>
</protein>
<dbReference type="PANTHER" id="PTHR13084">
    <property type="entry name" value="T-CELL LYMPHOMA BREAKPOINT-ASSOCIATED TARGET 1-RELATED"/>
    <property type="match status" value="1"/>
</dbReference>
<feature type="region of interest" description="Disordered" evidence="8">
    <location>
        <begin position="314"/>
        <end position="349"/>
    </location>
</feature>
<dbReference type="OrthoDB" id="10050321at2759"/>
<proteinExistence type="inferred from homology"/>
<comment type="similarity">
    <text evidence="2 7">Belongs to the NKAIN family.</text>
</comment>
<dbReference type="AlphaFoldDB" id="A0A1D1VW12"/>